<comment type="subcellular location">
    <subcellularLocation>
        <location evidence="1">Cell membrane</location>
        <topology evidence="1">Multi-pass membrane protein</topology>
    </subcellularLocation>
</comment>
<gene>
    <name evidence="9" type="ORF">BSZ37_08870</name>
</gene>
<keyword evidence="3 7" id="KW-0812">Transmembrane</keyword>
<evidence type="ECO:0000256" key="6">
    <source>
        <dbReference type="SAM" id="Coils"/>
    </source>
</evidence>
<feature type="domain" description="Polysaccharide chain length determinant N-terminal" evidence="8">
    <location>
        <begin position="6"/>
        <end position="93"/>
    </location>
</feature>
<feature type="transmembrane region" description="Helical" evidence="7">
    <location>
        <begin position="53"/>
        <end position="76"/>
    </location>
</feature>
<dbReference type="Pfam" id="PF02706">
    <property type="entry name" value="Wzz"/>
    <property type="match status" value="1"/>
</dbReference>
<keyword evidence="4 7" id="KW-1133">Transmembrane helix</keyword>
<feature type="coiled-coil region" evidence="6">
    <location>
        <begin position="172"/>
        <end position="199"/>
    </location>
</feature>
<feature type="transmembrane region" description="Helical" evidence="7">
    <location>
        <begin position="336"/>
        <end position="359"/>
    </location>
</feature>
<dbReference type="InterPro" id="IPR003856">
    <property type="entry name" value="LPS_length_determ_N"/>
</dbReference>
<comment type="caution">
    <text evidence="9">The sequence shown here is derived from an EMBL/GenBank/DDBJ whole genome shotgun (WGS) entry which is preliminary data.</text>
</comment>
<evidence type="ECO:0000313" key="9">
    <source>
        <dbReference type="EMBL" id="PAP78711.1"/>
    </source>
</evidence>
<evidence type="ECO:0000256" key="3">
    <source>
        <dbReference type="ARBA" id="ARBA00022692"/>
    </source>
</evidence>
<evidence type="ECO:0000313" key="10">
    <source>
        <dbReference type="Proteomes" id="UP000216339"/>
    </source>
</evidence>
<evidence type="ECO:0000256" key="4">
    <source>
        <dbReference type="ARBA" id="ARBA00022989"/>
    </source>
</evidence>
<dbReference type="AlphaFoldDB" id="A0A271J5A9"/>
<keyword evidence="2" id="KW-1003">Cell membrane</keyword>
<dbReference type="InterPro" id="IPR050445">
    <property type="entry name" value="Bact_polysacc_biosynth/exp"/>
</dbReference>
<feature type="transmembrane region" description="Helical" evidence="7">
    <location>
        <begin position="12"/>
        <end position="33"/>
    </location>
</feature>
<evidence type="ECO:0000256" key="1">
    <source>
        <dbReference type="ARBA" id="ARBA00004651"/>
    </source>
</evidence>
<sequence length="374" mass="40428">MWWAGSVLYRRRWWIVGATVLAAIASVAISLQIPNRYRAETRVLMPEDGGGGLMASALSSISPTAAALLSGGGAGFTRYMAILSSPSTMASVVERFDLVDRYELQDEDHPFDAAVRELTDRAQFEVALDFDYLGISVLDEDPETAAQMANYFVARLNERNIEFQSSSAADNRVFLKRRLDQANADLDSAQAELQSLQERSGVVEPTAQAEALFSALAASQAEVATAEVQFQALLSQFGPDNPDVQSARAGLQAARGQVDRLRGGAEAGLPGLSGLPRVQRQYAEVLQELEIQRAIIETVQPLYEQAALQEQRDADAVQVLDPATPPARKAEPRRSLLVIGATLSVGLLAVVLALVVAWIRQRLPSVLARLEAGA</sequence>
<evidence type="ECO:0000256" key="5">
    <source>
        <dbReference type="ARBA" id="ARBA00023136"/>
    </source>
</evidence>
<reference evidence="9 10" key="1">
    <citation type="submission" date="2016-11" db="EMBL/GenBank/DDBJ databases">
        <title>Study of marine rhodopsin-containing bacteria.</title>
        <authorList>
            <person name="Yoshizawa S."/>
            <person name="Kumagai Y."/>
            <person name="Kogure K."/>
        </authorList>
    </citation>
    <scope>NUCLEOTIDE SEQUENCE [LARGE SCALE GENOMIC DNA]</scope>
    <source>
        <strain evidence="9 10">SAORIC-28</strain>
    </source>
</reference>
<evidence type="ECO:0000256" key="7">
    <source>
        <dbReference type="SAM" id="Phobius"/>
    </source>
</evidence>
<dbReference type="GO" id="GO:0004713">
    <property type="term" value="F:protein tyrosine kinase activity"/>
    <property type="evidence" value="ECO:0007669"/>
    <property type="project" value="TreeGrafter"/>
</dbReference>
<evidence type="ECO:0000259" key="8">
    <source>
        <dbReference type="Pfam" id="PF02706"/>
    </source>
</evidence>
<dbReference type="PANTHER" id="PTHR32309:SF13">
    <property type="entry name" value="FERRIC ENTEROBACTIN TRANSPORT PROTEIN FEPE"/>
    <property type="match status" value="1"/>
</dbReference>
<proteinExistence type="predicted"/>
<evidence type="ECO:0000256" key="2">
    <source>
        <dbReference type="ARBA" id="ARBA00022475"/>
    </source>
</evidence>
<keyword evidence="10" id="KW-1185">Reference proteome</keyword>
<keyword evidence="6" id="KW-0175">Coiled coil</keyword>
<name>A0A271J5A9_9BACT</name>
<dbReference type="GO" id="GO:0005886">
    <property type="term" value="C:plasma membrane"/>
    <property type="evidence" value="ECO:0007669"/>
    <property type="project" value="UniProtKB-SubCell"/>
</dbReference>
<dbReference type="Proteomes" id="UP000216339">
    <property type="component" value="Unassembled WGS sequence"/>
</dbReference>
<protein>
    <recommendedName>
        <fullName evidence="8">Polysaccharide chain length determinant N-terminal domain-containing protein</fullName>
    </recommendedName>
</protein>
<accession>A0A271J5A9</accession>
<keyword evidence="5 7" id="KW-0472">Membrane</keyword>
<dbReference type="EMBL" id="MQWD01000001">
    <property type="protein sequence ID" value="PAP78711.1"/>
    <property type="molecule type" value="Genomic_DNA"/>
</dbReference>
<dbReference type="PANTHER" id="PTHR32309">
    <property type="entry name" value="TYROSINE-PROTEIN KINASE"/>
    <property type="match status" value="1"/>
</dbReference>
<organism evidence="9 10">
    <name type="scientific">Rubrivirga marina</name>
    <dbReference type="NCBI Taxonomy" id="1196024"/>
    <lineage>
        <taxon>Bacteria</taxon>
        <taxon>Pseudomonadati</taxon>
        <taxon>Rhodothermota</taxon>
        <taxon>Rhodothermia</taxon>
        <taxon>Rhodothermales</taxon>
        <taxon>Rubricoccaceae</taxon>
        <taxon>Rubrivirga</taxon>
    </lineage>
</organism>